<gene>
    <name evidence="1" type="ORF">DSTB1V02_LOCUS14918</name>
</gene>
<dbReference type="OrthoDB" id="424012at2759"/>
<evidence type="ECO:0000313" key="1">
    <source>
        <dbReference type="EMBL" id="CAD7255173.1"/>
    </source>
</evidence>
<feature type="non-terminal residue" evidence="1">
    <location>
        <position position="1"/>
    </location>
</feature>
<keyword evidence="2" id="KW-1185">Reference proteome</keyword>
<organism evidence="1">
    <name type="scientific">Darwinula stevensoni</name>
    <dbReference type="NCBI Taxonomy" id="69355"/>
    <lineage>
        <taxon>Eukaryota</taxon>
        <taxon>Metazoa</taxon>
        <taxon>Ecdysozoa</taxon>
        <taxon>Arthropoda</taxon>
        <taxon>Crustacea</taxon>
        <taxon>Oligostraca</taxon>
        <taxon>Ostracoda</taxon>
        <taxon>Podocopa</taxon>
        <taxon>Podocopida</taxon>
        <taxon>Darwinulocopina</taxon>
        <taxon>Darwinuloidea</taxon>
        <taxon>Darwinulidae</taxon>
        <taxon>Darwinula</taxon>
    </lineage>
</organism>
<name>A0A7R9AJG6_9CRUS</name>
<evidence type="ECO:0000313" key="2">
    <source>
        <dbReference type="Proteomes" id="UP000677054"/>
    </source>
</evidence>
<protein>
    <submittedName>
        <fullName evidence="1">Uncharacterized protein</fullName>
    </submittedName>
</protein>
<dbReference type="EMBL" id="LR918344">
    <property type="protein sequence ID" value="CAD7255173.1"/>
    <property type="molecule type" value="Genomic_DNA"/>
</dbReference>
<sequence>MTCLSCSIVQGGYCLSSLAEGAALTLRALLGDPCPLVGPLGAINLIMESTILDLKFVLRPFWKALSHHPLAKDGDEGGG</sequence>
<reference evidence="1" key="1">
    <citation type="submission" date="2020-11" db="EMBL/GenBank/DDBJ databases">
        <authorList>
            <person name="Tran Van P."/>
        </authorList>
    </citation>
    <scope>NUCLEOTIDE SEQUENCE</scope>
</reference>
<dbReference type="EMBL" id="CAJPEV010018826">
    <property type="protein sequence ID" value="CAG0907739.1"/>
    <property type="molecule type" value="Genomic_DNA"/>
</dbReference>
<dbReference type="AlphaFoldDB" id="A0A7R9AJG6"/>
<accession>A0A7R9AJG6</accession>
<proteinExistence type="predicted"/>
<dbReference type="Proteomes" id="UP000677054">
    <property type="component" value="Unassembled WGS sequence"/>
</dbReference>